<dbReference type="GO" id="GO:0016491">
    <property type="term" value="F:oxidoreductase activity"/>
    <property type="evidence" value="ECO:0007669"/>
    <property type="project" value="UniProtKB-KW"/>
</dbReference>
<dbReference type="InterPro" id="IPR020904">
    <property type="entry name" value="Sc_DH/Rdtase_CS"/>
</dbReference>
<keyword evidence="3" id="KW-0472">Membrane</keyword>
<evidence type="ECO:0000256" key="2">
    <source>
        <dbReference type="ARBA" id="ARBA00023002"/>
    </source>
</evidence>
<organism evidence="5 6">
    <name type="scientific">Pseudomonas moraviensis</name>
    <dbReference type="NCBI Taxonomy" id="321662"/>
    <lineage>
        <taxon>Bacteria</taxon>
        <taxon>Pseudomonadati</taxon>
        <taxon>Pseudomonadota</taxon>
        <taxon>Gammaproteobacteria</taxon>
        <taxon>Pseudomonadales</taxon>
        <taxon>Pseudomonadaceae</taxon>
        <taxon>Pseudomonas</taxon>
    </lineage>
</organism>
<dbReference type="SMART" id="SM00822">
    <property type="entry name" value="PKS_KR"/>
    <property type="match status" value="1"/>
</dbReference>
<name>A0A423NUZ7_9PSED</name>
<keyword evidence="3" id="KW-0812">Transmembrane</keyword>
<dbReference type="PRINTS" id="PR00081">
    <property type="entry name" value="GDHRDH"/>
</dbReference>
<evidence type="ECO:0000256" key="3">
    <source>
        <dbReference type="SAM" id="Phobius"/>
    </source>
</evidence>
<protein>
    <submittedName>
        <fullName evidence="5">Short-chain dehydrogenase</fullName>
    </submittedName>
</protein>
<gene>
    <name evidence="5" type="ORF">BK674_04360</name>
</gene>
<keyword evidence="3" id="KW-1133">Transmembrane helix</keyword>
<dbReference type="Pfam" id="PF00106">
    <property type="entry name" value="adh_short"/>
    <property type="match status" value="1"/>
</dbReference>
<dbReference type="PROSITE" id="PS00061">
    <property type="entry name" value="ADH_SHORT"/>
    <property type="match status" value="1"/>
</dbReference>
<sequence>MQEQPLVVISGASAGVGRAVAHRFAAGGYSIGLLARDPAGLAATQQELEMYGVEVAAVSVDVADALAVQEAAQQMEARLGPLTVWINAAMVTVLSPIEQLSAAEIERVTQVTYLGAVHGTLAALSLMRPRNKGLIIQVGSALAYRAIPLQAAYCGAKFAVRGFTDALRCELLHERSRIRVCMVQLPAINTPQFDWARNKLPRRPQPVPPIHDPDVAARAIFSVVKHPPRELWLGWSTIKAIVGQSVMPGLLDRLLARSAWTGQQTSEPEDNEHPDNLFEAQPGLHQIRGRFIGRSKEAALAFTSTQVMAVSAVIAVLVGVILLQF</sequence>
<reference evidence="5 6" key="1">
    <citation type="submission" date="2016-10" db="EMBL/GenBank/DDBJ databases">
        <title>Comparative genome analysis of multiple Pseudomonas spp. focuses on biocontrol and plant growth promoting traits.</title>
        <authorList>
            <person name="Tao X.-Y."/>
            <person name="Taylor C.G."/>
        </authorList>
    </citation>
    <scope>NUCLEOTIDE SEQUENCE [LARGE SCALE GENOMIC DNA]</scope>
    <source>
        <strain evidence="5 6">36B3</strain>
    </source>
</reference>
<dbReference type="SUPFAM" id="SSF51735">
    <property type="entry name" value="NAD(P)-binding Rossmann-fold domains"/>
    <property type="match status" value="1"/>
</dbReference>
<dbReference type="PANTHER" id="PTHR44196">
    <property type="entry name" value="DEHYDROGENASE/REDUCTASE SDR FAMILY MEMBER 7B"/>
    <property type="match status" value="1"/>
</dbReference>
<comment type="similarity">
    <text evidence="1">Belongs to the short-chain dehydrogenases/reductases (SDR) family.</text>
</comment>
<dbReference type="EMBL" id="MOCA01000002">
    <property type="protein sequence ID" value="ROO02074.1"/>
    <property type="molecule type" value="Genomic_DNA"/>
</dbReference>
<dbReference type="Proteomes" id="UP000284207">
    <property type="component" value="Unassembled WGS sequence"/>
</dbReference>
<dbReference type="InterPro" id="IPR057326">
    <property type="entry name" value="KR_dom"/>
</dbReference>
<dbReference type="InterPro" id="IPR002347">
    <property type="entry name" value="SDR_fam"/>
</dbReference>
<dbReference type="AlphaFoldDB" id="A0A423NUZ7"/>
<accession>A0A423NUZ7</accession>
<dbReference type="RefSeq" id="WP_123417999.1">
    <property type="nucleotide sequence ID" value="NZ_MOCA01000002.1"/>
</dbReference>
<dbReference type="InterPro" id="IPR036291">
    <property type="entry name" value="NAD(P)-bd_dom_sf"/>
</dbReference>
<dbReference type="Gene3D" id="3.40.50.720">
    <property type="entry name" value="NAD(P)-binding Rossmann-like Domain"/>
    <property type="match status" value="1"/>
</dbReference>
<feature type="transmembrane region" description="Helical" evidence="3">
    <location>
        <begin position="298"/>
        <end position="323"/>
    </location>
</feature>
<proteinExistence type="inferred from homology"/>
<dbReference type="NCBIfam" id="NF005495">
    <property type="entry name" value="PRK07109.1"/>
    <property type="match status" value="1"/>
</dbReference>
<keyword evidence="2" id="KW-0560">Oxidoreductase</keyword>
<feature type="domain" description="Ketoreductase" evidence="4">
    <location>
        <begin position="5"/>
        <end position="191"/>
    </location>
</feature>
<comment type="caution">
    <text evidence="5">The sequence shown here is derived from an EMBL/GenBank/DDBJ whole genome shotgun (WGS) entry which is preliminary data.</text>
</comment>
<evidence type="ECO:0000313" key="5">
    <source>
        <dbReference type="EMBL" id="ROO02074.1"/>
    </source>
</evidence>
<evidence type="ECO:0000259" key="4">
    <source>
        <dbReference type="SMART" id="SM00822"/>
    </source>
</evidence>
<dbReference type="PANTHER" id="PTHR44196:SF1">
    <property type="entry name" value="DEHYDROGENASE_REDUCTASE SDR FAMILY MEMBER 7B"/>
    <property type="match status" value="1"/>
</dbReference>
<evidence type="ECO:0000313" key="6">
    <source>
        <dbReference type="Proteomes" id="UP000284207"/>
    </source>
</evidence>
<dbReference type="GO" id="GO:0016020">
    <property type="term" value="C:membrane"/>
    <property type="evidence" value="ECO:0007669"/>
    <property type="project" value="TreeGrafter"/>
</dbReference>
<evidence type="ECO:0000256" key="1">
    <source>
        <dbReference type="ARBA" id="ARBA00006484"/>
    </source>
</evidence>